<comment type="similarity">
    <text evidence="1">Belongs to the phD/YefM antitoxin family.</text>
</comment>
<evidence type="ECO:0000313" key="3">
    <source>
        <dbReference type="Proteomes" id="UP000184608"/>
    </source>
</evidence>
<proteinExistence type="inferred from homology"/>
<dbReference type="SUPFAM" id="SSF143120">
    <property type="entry name" value="YefM-like"/>
    <property type="match status" value="1"/>
</dbReference>
<gene>
    <name evidence="2" type="ORF">VA7868_03552</name>
</gene>
<dbReference type="EMBL" id="FQXZ01000039">
    <property type="protein sequence ID" value="SHI34689.1"/>
    <property type="molecule type" value="Genomic_DNA"/>
</dbReference>
<protein>
    <submittedName>
        <fullName evidence="2">Phd_YefM</fullName>
    </submittedName>
</protein>
<name>A0A1M6AE06_9VIBR</name>
<organism evidence="2 3">
    <name type="scientific">Vibrio aerogenes CECT 7868</name>
    <dbReference type="NCBI Taxonomy" id="1216006"/>
    <lineage>
        <taxon>Bacteria</taxon>
        <taxon>Pseudomonadati</taxon>
        <taxon>Pseudomonadota</taxon>
        <taxon>Gammaproteobacteria</taxon>
        <taxon>Vibrionales</taxon>
        <taxon>Vibrionaceae</taxon>
        <taxon>Vibrio</taxon>
    </lineage>
</organism>
<dbReference type="RefSeq" id="WP_073605153.1">
    <property type="nucleotide sequence ID" value="NZ_FQXZ01000039.1"/>
</dbReference>
<evidence type="ECO:0000313" key="2">
    <source>
        <dbReference type="EMBL" id="SHI34689.1"/>
    </source>
</evidence>
<keyword evidence="3" id="KW-1185">Reference proteome</keyword>
<evidence type="ECO:0000256" key="1">
    <source>
        <dbReference type="ARBA" id="ARBA00009981"/>
    </source>
</evidence>
<dbReference type="AlphaFoldDB" id="A0A1M6AE06"/>
<sequence length="85" mass="9652">MKTETVSFLKKHAADLPVDEPMIITQNGTPKYVVESYEERQRRDDAVAMMKMVMLAKQDVTAGRVSSLGNLKDRLAEKKQRLKGE</sequence>
<accession>A0A1M6AE06</accession>
<dbReference type="Proteomes" id="UP000184608">
    <property type="component" value="Unassembled WGS sequence"/>
</dbReference>
<reference evidence="2 3" key="1">
    <citation type="submission" date="2016-11" db="EMBL/GenBank/DDBJ databases">
        <authorList>
            <person name="Jaros S."/>
            <person name="Januszkiewicz K."/>
            <person name="Wedrychowicz H."/>
        </authorList>
    </citation>
    <scope>NUCLEOTIDE SEQUENCE [LARGE SCALE GENOMIC DNA]</scope>
    <source>
        <strain evidence="2 3">CECT 7868</strain>
    </source>
</reference>
<dbReference type="STRING" id="1216006.VA7868_03552"/>
<dbReference type="OrthoDB" id="6168250at2"/>
<dbReference type="InterPro" id="IPR036165">
    <property type="entry name" value="YefM-like_sf"/>
</dbReference>